<dbReference type="EC" id="2.4.99.28" evidence="11"/>
<name>A0A1I0C8V2_9GAMM</name>
<evidence type="ECO:0000259" key="12">
    <source>
        <dbReference type="Pfam" id="PF00912"/>
    </source>
</evidence>
<evidence type="ECO:0000256" key="7">
    <source>
        <dbReference type="ARBA" id="ARBA00022984"/>
    </source>
</evidence>
<comment type="similarity">
    <text evidence="11">Belongs to the glycosyltransferase 51 family.</text>
</comment>
<feature type="domain" description="Glycosyl transferase family 51" evidence="12">
    <location>
        <begin position="50"/>
        <end position="215"/>
    </location>
</feature>
<dbReference type="GO" id="GO:0016763">
    <property type="term" value="F:pentosyltransferase activity"/>
    <property type="evidence" value="ECO:0007669"/>
    <property type="project" value="InterPro"/>
</dbReference>
<keyword evidence="14" id="KW-1185">Reference proteome</keyword>
<keyword evidence="9 11" id="KW-0472">Membrane</keyword>
<dbReference type="AlphaFoldDB" id="A0A1I0C8V2"/>
<dbReference type="SUPFAM" id="SSF53955">
    <property type="entry name" value="Lysozyme-like"/>
    <property type="match status" value="1"/>
</dbReference>
<keyword evidence="10 11" id="KW-0961">Cell wall biogenesis/degradation</keyword>
<keyword evidence="1 11" id="KW-1003">Cell membrane</keyword>
<accession>A0A1I0C8V2</accession>
<keyword evidence="7 11" id="KW-0573">Peptidoglycan synthesis</keyword>
<dbReference type="GO" id="GO:0005886">
    <property type="term" value="C:plasma membrane"/>
    <property type="evidence" value="ECO:0007669"/>
    <property type="project" value="UniProtKB-SubCell"/>
</dbReference>
<keyword evidence="2 11" id="KW-0997">Cell inner membrane</keyword>
<dbReference type="GO" id="GO:0071555">
    <property type="term" value="P:cell wall organization"/>
    <property type="evidence" value="ECO:0007669"/>
    <property type="project" value="UniProtKB-KW"/>
</dbReference>
<comment type="catalytic activity">
    <reaction evidence="11">
        <text>[GlcNAc-(1-&gt;4)-Mur2Ac(oyl-L-Ala-gamma-D-Glu-L-Lys-D-Ala-D-Ala)](n)-di-trans,octa-cis-undecaprenyl diphosphate + beta-D-GlcNAc-(1-&gt;4)-Mur2Ac(oyl-L-Ala-gamma-D-Glu-L-Lys-D-Ala-D-Ala)-di-trans,octa-cis-undecaprenyl diphosphate = [GlcNAc-(1-&gt;4)-Mur2Ac(oyl-L-Ala-gamma-D-Glu-L-Lys-D-Ala-D-Ala)](n+1)-di-trans,octa-cis-undecaprenyl diphosphate + di-trans,octa-cis-undecaprenyl diphosphate + H(+)</text>
        <dbReference type="Rhea" id="RHEA:23708"/>
        <dbReference type="Rhea" id="RHEA-COMP:9602"/>
        <dbReference type="Rhea" id="RHEA-COMP:9603"/>
        <dbReference type="ChEBI" id="CHEBI:15378"/>
        <dbReference type="ChEBI" id="CHEBI:58405"/>
        <dbReference type="ChEBI" id="CHEBI:60033"/>
        <dbReference type="ChEBI" id="CHEBI:78435"/>
        <dbReference type="EC" id="2.4.99.28"/>
    </reaction>
</comment>
<dbReference type="InterPro" id="IPR036950">
    <property type="entry name" value="PBP_transglycosylase"/>
</dbReference>
<evidence type="ECO:0000256" key="1">
    <source>
        <dbReference type="ARBA" id="ARBA00022475"/>
    </source>
</evidence>
<dbReference type="GO" id="GO:0009274">
    <property type="term" value="C:peptidoglycan-based cell wall"/>
    <property type="evidence" value="ECO:0007669"/>
    <property type="project" value="InterPro"/>
</dbReference>
<evidence type="ECO:0000256" key="11">
    <source>
        <dbReference type="HAMAP-Rule" id="MF_00766"/>
    </source>
</evidence>
<comment type="pathway">
    <text evidence="11">Cell wall biogenesis; peptidoglycan biosynthesis.</text>
</comment>
<keyword evidence="4 11" id="KW-0808">Transferase</keyword>
<dbReference type="NCBIfam" id="TIGR02070">
    <property type="entry name" value="mono_pep_trsgly"/>
    <property type="match status" value="1"/>
</dbReference>
<dbReference type="InterPro" id="IPR001264">
    <property type="entry name" value="Glyco_trans_51"/>
</dbReference>
<evidence type="ECO:0000256" key="6">
    <source>
        <dbReference type="ARBA" id="ARBA00022960"/>
    </source>
</evidence>
<dbReference type="Pfam" id="PF00912">
    <property type="entry name" value="Transgly"/>
    <property type="match status" value="1"/>
</dbReference>
<dbReference type="Proteomes" id="UP000198762">
    <property type="component" value="Unassembled WGS sequence"/>
</dbReference>
<dbReference type="UniPathway" id="UPA00219"/>
<reference evidence="14" key="1">
    <citation type="submission" date="2016-10" db="EMBL/GenBank/DDBJ databases">
        <authorList>
            <person name="Varghese N."/>
            <person name="Submissions S."/>
        </authorList>
    </citation>
    <scope>NUCLEOTIDE SEQUENCE [LARGE SCALE GENOMIC DNA]</scope>
    <source>
        <strain evidence="14">CGMCC 1.6489</strain>
    </source>
</reference>
<dbReference type="RefSeq" id="WP_091849835.1">
    <property type="nucleotide sequence ID" value="NZ_FOHZ01000005.1"/>
</dbReference>
<evidence type="ECO:0000256" key="8">
    <source>
        <dbReference type="ARBA" id="ARBA00022989"/>
    </source>
</evidence>
<sequence>MTLLKAACRWVALLFLAGLLLISLTLLLFRYINPPTTAFILTWQIENRTGVEQEWVPLEDISPWMPLAVIASEDQRFLEHWGLDLDAIATAVDAFREGDSLRGASTITQQTAKNLFLWSGRSYFRKGLEAALALGLEGLWSKRRIMEVYLNVAEFGPGIYGVEAASRAHFGIKASQLTAEQAARLAAVLPNPRVYNAAAPSDYIWRRVSWIRAQMGQLGGRDLVRRFY</sequence>
<keyword evidence="8 11" id="KW-1133">Transmembrane helix</keyword>
<dbReference type="PANTHER" id="PTHR30400:SF0">
    <property type="entry name" value="BIOSYNTHETIC PEPTIDOGLYCAN TRANSGLYCOSYLASE"/>
    <property type="match status" value="1"/>
</dbReference>
<dbReference type="GO" id="GO:0009252">
    <property type="term" value="P:peptidoglycan biosynthetic process"/>
    <property type="evidence" value="ECO:0007669"/>
    <property type="project" value="UniProtKB-UniRule"/>
</dbReference>
<comment type="function">
    <text evidence="11">Peptidoglycan polymerase that catalyzes glycan chain elongation from lipid-linked precursors.</text>
</comment>
<dbReference type="GO" id="GO:0008360">
    <property type="term" value="P:regulation of cell shape"/>
    <property type="evidence" value="ECO:0007669"/>
    <property type="project" value="UniProtKB-KW"/>
</dbReference>
<dbReference type="HAMAP" id="MF_00766">
    <property type="entry name" value="PGT_MtgA"/>
    <property type="match status" value="1"/>
</dbReference>
<evidence type="ECO:0000313" key="13">
    <source>
        <dbReference type="EMBL" id="SET15904.1"/>
    </source>
</evidence>
<organism evidence="13 14">
    <name type="scientific">Marinobacter segnicrescens</name>
    <dbReference type="NCBI Taxonomy" id="430453"/>
    <lineage>
        <taxon>Bacteria</taxon>
        <taxon>Pseudomonadati</taxon>
        <taxon>Pseudomonadota</taxon>
        <taxon>Gammaproteobacteria</taxon>
        <taxon>Pseudomonadales</taxon>
        <taxon>Marinobacteraceae</taxon>
        <taxon>Marinobacter</taxon>
    </lineage>
</organism>
<proteinExistence type="inferred from homology"/>
<gene>
    <name evidence="11" type="primary">mtgA</name>
    <name evidence="13" type="ORF">SAMN04487962_10531</name>
</gene>
<evidence type="ECO:0000313" key="14">
    <source>
        <dbReference type="Proteomes" id="UP000198762"/>
    </source>
</evidence>
<evidence type="ECO:0000256" key="10">
    <source>
        <dbReference type="ARBA" id="ARBA00023316"/>
    </source>
</evidence>
<dbReference type="PANTHER" id="PTHR30400">
    <property type="entry name" value="MONOFUNCTIONAL BIOSYNTHETIC PEPTIDOGLYCAN TRANSGLYCOSYLASE"/>
    <property type="match status" value="1"/>
</dbReference>
<keyword evidence="3 11" id="KW-0328">Glycosyltransferase</keyword>
<protein>
    <recommendedName>
        <fullName evidence="11">Biosynthetic peptidoglycan transglycosylase</fullName>
        <ecNumber evidence="11">2.4.99.28</ecNumber>
    </recommendedName>
    <alternativeName>
        <fullName evidence="11">Glycan polymerase</fullName>
    </alternativeName>
    <alternativeName>
        <fullName evidence="11">Peptidoglycan glycosyltransferase MtgA</fullName>
        <shortName evidence="11">PGT</shortName>
    </alternativeName>
</protein>
<dbReference type="OrthoDB" id="9766909at2"/>
<evidence type="ECO:0000256" key="9">
    <source>
        <dbReference type="ARBA" id="ARBA00023136"/>
    </source>
</evidence>
<evidence type="ECO:0000256" key="4">
    <source>
        <dbReference type="ARBA" id="ARBA00022679"/>
    </source>
</evidence>
<dbReference type="Gene3D" id="1.10.3810.10">
    <property type="entry name" value="Biosynthetic peptidoglycan transglycosylase-like"/>
    <property type="match status" value="1"/>
</dbReference>
<dbReference type="InterPro" id="IPR011812">
    <property type="entry name" value="Pep_trsgly"/>
</dbReference>
<keyword evidence="5 11" id="KW-0812">Transmembrane</keyword>
<evidence type="ECO:0000256" key="5">
    <source>
        <dbReference type="ARBA" id="ARBA00022692"/>
    </source>
</evidence>
<keyword evidence="6 11" id="KW-0133">Cell shape</keyword>
<dbReference type="EMBL" id="FOHZ01000005">
    <property type="protein sequence ID" value="SET15904.1"/>
    <property type="molecule type" value="Genomic_DNA"/>
</dbReference>
<dbReference type="GO" id="GO:0008955">
    <property type="term" value="F:peptidoglycan glycosyltransferase activity"/>
    <property type="evidence" value="ECO:0007669"/>
    <property type="project" value="UniProtKB-UniRule"/>
</dbReference>
<evidence type="ECO:0000256" key="3">
    <source>
        <dbReference type="ARBA" id="ARBA00022676"/>
    </source>
</evidence>
<dbReference type="InterPro" id="IPR023346">
    <property type="entry name" value="Lysozyme-like_dom_sf"/>
</dbReference>
<comment type="subcellular location">
    <subcellularLocation>
        <location evidence="11">Cell inner membrane</location>
        <topology evidence="11">Single-pass membrane protein</topology>
    </subcellularLocation>
</comment>
<dbReference type="STRING" id="430453.SAMN04487962_10531"/>
<evidence type="ECO:0000256" key="2">
    <source>
        <dbReference type="ARBA" id="ARBA00022519"/>
    </source>
</evidence>